<evidence type="ECO:0000313" key="3">
    <source>
        <dbReference type="Proteomes" id="UP000237351"/>
    </source>
</evidence>
<dbReference type="Proteomes" id="UP000237351">
    <property type="component" value="Chromosome"/>
</dbReference>
<protein>
    <recommendedName>
        <fullName evidence="4">Flagellar assembly protein FliX</fullName>
    </recommendedName>
</protein>
<dbReference type="STRING" id="1414854.GQ61_03390"/>
<reference evidence="2 3" key="1">
    <citation type="submission" date="2014-06" db="EMBL/GenBank/DDBJ databases">
        <title>The genome of the endonuclear symbiont Nucleicultrix amoebiphila.</title>
        <authorList>
            <person name="Schulz F."/>
            <person name="Horn M."/>
        </authorList>
    </citation>
    <scope>NUCLEOTIDE SEQUENCE [LARGE SCALE GENOMIC DNA]</scope>
    <source>
        <strain evidence="2 3">FS5</strain>
    </source>
</reference>
<accession>A0A1W6N3U9</accession>
<evidence type="ECO:0000313" key="2">
    <source>
        <dbReference type="EMBL" id="ARN84523.1"/>
    </source>
</evidence>
<dbReference type="InterPro" id="IPR019704">
    <property type="entry name" value="Flagellar_assmbl_FliX_class2"/>
</dbReference>
<proteinExistence type="predicted"/>
<dbReference type="RefSeq" id="WP_085783946.1">
    <property type="nucleotide sequence ID" value="NZ_CP008743.1"/>
</dbReference>
<dbReference type="OrthoDB" id="8005693at2"/>
<evidence type="ECO:0000256" key="1">
    <source>
        <dbReference type="SAM" id="MobiDB-lite"/>
    </source>
</evidence>
<sequence length="145" mass="16166">MVKIETQYPLRPITAARSKKTQAKGGFSEKIADSGETVSTTPAEVSSVQVPAGVFQIQEVTDLLTSRKQAFQHGEELLNGLDRLRMALLEGSLSENVLKNLVETLQLRQTVVEDSQLEEVLKEIEQRVQIELTKIEMMQTKKVGL</sequence>
<gene>
    <name evidence="2" type="ORF">GQ61_03390</name>
</gene>
<dbReference type="GO" id="GO:0044781">
    <property type="term" value="P:bacterial-type flagellum organization"/>
    <property type="evidence" value="ECO:0007669"/>
    <property type="project" value="InterPro"/>
</dbReference>
<name>A0A1W6N3U9_9PROT</name>
<dbReference type="AlphaFoldDB" id="A0A1W6N3U9"/>
<dbReference type="KEGG" id="naf:GQ61_03390"/>
<keyword evidence="3" id="KW-1185">Reference proteome</keyword>
<feature type="region of interest" description="Disordered" evidence="1">
    <location>
        <begin position="24"/>
        <end position="44"/>
    </location>
</feature>
<dbReference type="Pfam" id="PF10768">
    <property type="entry name" value="FliX"/>
    <property type="match status" value="1"/>
</dbReference>
<evidence type="ECO:0008006" key="4">
    <source>
        <dbReference type="Google" id="ProtNLM"/>
    </source>
</evidence>
<organism evidence="2 3">
    <name type="scientific">Candidatus Nucleicultrix amoebiphila FS5</name>
    <dbReference type="NCBI Taxonomy" id="1414854"/>
    <lineage>
        <taxon>Bacteria</taxon>
        <taxon>Pseudomonadati</taxon>
        <taxon>Pseudomonadota</taxon>
        <taxon>Alphaproteobacteria</taxon>
        <taxon>Holosporales</taxon>
        <taxon>Candidatus Nucleicultricaceae</taxon>
        <taxon>Candidatus Nucleicultrix</taxon>
    </lineage>
</organism>
<dbReference type="EMBL" id="CP008743">
    <property type="protein sequence ID" value="ARN84523.1"/>
    <property type="molecule type" value="Genomic_DNA"/>
</dbReference>